<dbReference type="OrthoDB" id="7315605at2"/>
<evidence type="ECO:0000313" key="8">
    <source>
        <dbReference type="Proteomes" id="UP000283003"/>
    </source>
</evidence>
<feature type="domain" description="AMP-binding enzyme C-terminal" evidence="6">
    <location>
        <begin position="443"/>
        <end position="520"/>
    </location>
</feature>
<dbReference type="Proteomes" id="UP000283003">
    <property type="component" value="Unassembled WGS sequence"/>
</dbReference>
<keyword evidence="8" id="KW-1185">Reference proteome</keyword>
<dbReference type="EMBL" id="RXOL01000004">
    <property type="protein sequence ID" value="RVQ66596.1"/>
    <property type="molecule type" value="Genomic_DNA"/>
</dbReference>
<keyword evidence="2 7" id="KW-0436">Ligase</keyword>
<protein>
    <submittedName>
        <fullName evidence="7">ATP-dependent acyl-CoA ligase</fullName>
    </submittedName>
</protein>
<dbReference type="Gene3D" id="3.30.300.30">
    <property type="match status" value="1"/>
</dbReference>
<evidence type="ECO:0000313" key="7">
    <source>
        <dbReference type="EMBL" id="RVQ66596.1"/>
    </source>
</evidence>
<dbReference type="SUPFAM" id="SSF56801">
    <property type="entry name" value="Acetyl-CoA synthetase-like"/>
    <property type="match status" value="1"/>
</dbReference>
<dbReference type="AlphaFoldDB" id="A0A437GYP0"/>
<gene>
    <name evidence="7" type="ORF">EKN06_09795</name>
</gene>
<dbReference type="InterPro" id="IPR020845">
    <property type="entry name" value="AMP-binding_CS"/>
</dbReference>
<dbReference type="InterPro" id="IPR042099">
    <property type="entry name" value="ANL_N_sf"/>
</dbReference>
<reference evidence="7 8" key="1">
    <citation type="submission" date="2018-12" db="EMBL/GenBank/DDBJ databases">
        <title>Croceicoccus ponticola sp. nov., a lipolytic bacterium isolated from seawater.</title>
        <authorList>
            <person name="Yoon J.-H."/>
        </authorList>
    </citation>
    <scope>NUCLEOTIDE SEQUENCE [LARGE SCALE GENOMIC DNA]</scope>
    <source>
        <strain evidence="7 8">GM-16</strain>
    </source>
</reference>
<sequence length="549" mass="60257">MLTFPHFEPTFPREQWTLPQVLEHQARVRGSARYLTWNDGPSFSFAETNAMANRLAHGFATHGVGKGDMVGLLLPNCAEFIFAWFGLAKIGAVEVAISDAYKGRFLAHPINLSKARILVTTAQLAERVREIEADLPGLQTIFLVDDGSGHICPDFNRIAVRDFTDLVSDRVEDPGVKVQPTDPVAVLMTSGTTGVSKGVLMSHSQFYFFAEEDLQLTRLTADDVYMTGFPLFHGNAQFLSVYPALIAGAGLALYPRFSAGDWASRAVRSGATVTNLLGATMSFILAKPETPDDQAHAVRTIYAAPLDPELGRRFTERFGVSDYVDGFGQTEISNVFMTPPGEPRPAGASGVLVDQWFEVRLVDSETGCDVADGDVGELLVRPRADCIICMEYLGMPEKTVEAWRNLWFHTGDGMRRDARGWYYFADRVKDSLRRRGENISSFEVEAGVRAHPSVQDCAVVGVRADEAGGEDEVMVFVVLQEGAEPDAAAIIACCERELPAFMVPRYVQFLSGLPLTATEKVRKKELREMGITDLTWDRLAQVATAQGGA</sequence>
<dbReference type="InterPro" id="IPR000873">
    <property type="entry name" value="AMP-dep_synth/lig_dom"/>
</dbReference>
<feature type="domain" description="AMP-dependent synthetase/ligase" evidence="5">
    <location>
        <begin position="22"/>
        <end position="381"/>
    </location>
</feature>
<dbReference type="PROSITE" id="PS00455">
    <property type="entry name" value="AMP_BINDING"/>
    <property type="match status" value="1"/>
</dbReference>
<proteinExistence type="inferred from homology"/>
<evidence type="ECO:0000256" key="4">
    <source>
        <dbReference type="ARBA" id="ARBA00022840"/>
    </source>
</evidence>
<accession>A0A437GYP0</accession>
<dbReference type="PANTHER" id="PTHR43107">
    <property type="entry name" value="LONG-CHAIN FATTY ACID TRANSPORT PROTEIN"/>
    <property type="match status" value="1"/>
</dbReference>
<dbReference type="Pfam" id="PF13193">
    <property type="entry name" value="AMP-binding_C"/>
    <property type="match status" value="1"/>
</dbReference>
<dbReference type="InterPro" id="IPR025110">
    <property type="entry name" value="AMP-bd_C"/>
</dbReference>
<evidence type="ECO:0000256" key="2">
    <source>
        <dbReference type="ARBA" id="ARBA00022598"/>
    </source>
</evidence>
<comment type="caution">
    <text evidence="7">The sequence shown here is derived from an EMBL/GenBank/DDBJ whole genome shotgun (WGS) entry which is preliminary data.</text>
</comment>
<organism evidence="7 8">
    <name type="scientific">Croceicoccus ponticola</name>
    <dbReference type="NCBI Taxonomy" id="2217664"/>
    <lineage>
        <taxon>Bacteria</taxon>
        <taxon>Pseudomonadati</taxon>
        <taxon>Pseudomonadota</taxon>
        <taxon>Alphaproteobacteria</taxon>
        <taxon>Sphingomonadales</taxon>
        <taxon>Erythrobacteraceae</taxon>
        <taxon>Croceicoccus</taxon>
    </lineage>
</organism>
<dbReference type="InterPro" id="IPR045851">
    <property type="entry name" value="AMP-bd_C_sf"/>
</dbReference>
<keyword evidence="4" id="KW-0067">ATP-binding</keyword>
<dbReference type="Gene3D" id="3.40.50.12780">
    <property type="entry name" value="N-terminal domain of ligase-like"/>
    <property type="match status" value="1"/>
</dbReference>
<dbReference type="GO" id="GO:0004467">
    <property type="term" value="F:long-chain fatty acid-CoA ligase activity"/>
    <property type="evidence" value="ECO:0007669"/>
    <property type="project" value="TreeGrafter"/>
</dbReference>
<name>A0A437GYP0_9SPHN</name>
<evidence type="ECO:0000256" key="1">
    <source>
        <dbReference type="ARBA" id="ARBA00006432"/>
    </source>
</evidence>
<dbReference type="GO" id="GO:0044539">
    <property type="term" value="P:long-chain fatty acid import into cell"/>
    <property type="evidence" value="ECO:0007669"/>
    <property type="project" value="TreeGrafter"/>
</dbReference>
<dbReference type="PANTHER" id="PTHR43107:SF15">
    <property type="entry name" value="FATTY ACID TRANSPORT PROTEIN 3, ISOFORM A"/>
    <property type="match status" value="1"/>
</dbReference>
<comment type="similarity">
    <text evidence="1">Belongs to the ATP-dependent AMP-binding enzyme family.</text>
</comment>
<keyword evidence="3" id="KW-0547">Nucleotide-binding</keyword>
<evidence type="ECO:0000259" key="5">
    <source>
        <dbReference type="Pfam" id="PF00501"/>
    </source>
</evidence>
<dbReference type="GO" id="GO:0005886">
    <property type="term" value="C:plasma membrane"/>
    <property type="evidence" value="ECO:0007669"/>
    <property type="project" value="TreeGrafter"/>
</dbReference>
<evidence type="ECO:0000256" key="3">
    <source>
        <dbReference type="ARBA" id="ARBA00022741"/>
    </source>
</evidence>
<dbReference type="Pfam" id="PF00501">
    <property type="entry name" value="AMP-binding"/>
    <property type="match status" value="1"/>
</dbReference>
<dbReference type="RefSeq" id="WP_127613016.1">
    <property type="nucleotide sequence ID" value="NZ_RXOL01000004.1"/>
</dbReference>
<dbReference type="GO" id="GO:0005524">
    <property type="term" value="F:ATP binding"/>
    <property type="evidence" value="ECO:0007669"/>
    <property type="project" value="UniProtKB-KW"/>
</dbReference>
<evidence type="ECO:0000259" key="6">
    <source>
        <dbReference type="Pfam" id="PF13193"/>
    </source>
</evidence>
<dbReference type="GO" id="GO:0005324">
    <property type="term" value="F:long-chain fatty acid transmembrane transporter activity"/>
    <property type="evidence" value="ECO:0007669"/>
    <property type="project" value="TreeGrafter"/>
</dbReference>